<dbReference type="OrthoDB" id="27092at2"/>
<feature type="domain" description="AB hydrolase-1" evidence="1">
    <location>
        <begin position="24"/>
        <end position="242"/>
    </location>
</feature>
<dbReference type="GO" id="GO:0003824">
    <property type="term" value="F:catalytic activity"/>
    <property type="evidence" value="ECO:0007669"/>
    <property type="project" value="UniProtKB-ARBA"/>
</dbReference>
<evidence type="ECO:0000313" key="2">
    <source>
        <dbReference type="EMBL" id="SDP83176.1"/>
    </source>
</evidence>
<dbReference type="Pfam" id="PF12697">
    <property type="entry name" value="Abhydrolase_6"/>
    <property type="match status" value="1"/>
</dbReference>
<dbReference type="EMBL" id="FNJB01000016">
    <property type="protein sequence ID" value="SDP83176.1"/>
    <property type="molecule type" value="Genomic_DNA"/>
</dbReference>
<dbReference type="STRING" id="504798.SAMN05421871_11639"/>
<protein>
    <submittedName>
        <fullName evidence="2">Pimeloyl-ACP methyl ester carboxylesterase</fullName>
    </submittedName>
</protein>
<dbReference type="PANTHER" id="PTHR43798:SF6">
    <property type="entry name" value="HYDROLASE, PUTATIVE (AFU_ORTHOLOGUE AFUA_4G13070)-RELATED"/>
    <property type="match status" value="1"/>
</dbReference>
<proteinExistence type="predicted"/>
<sequence length="267" mass="29259">MPFVHAAGVDVHYVEHGHGDHTAVLLHGFSPDHRLMTGCFEPVFAKRDGWRRVYLDLPGMGLTKAPADLVGTDAVFAVVRATIDALVPGRYAVAGESYGGYLARGLVAAEPDRVTGMALVCPVIGMERDVDERVVLVSEVEDFSEIAVVLTEETRRRQAEEIDPGMALADPAALDRIRSDYAGTMALEPRPYACPSVLITGRQDNVTGYRDPYRILESYPRATFAVLDRAGHNAHFEQPALFDALVHEWLDRVEEALLHQGREAVGA</sequence>
<gene>
    <name evidence="2" type="ORF">SAMN05192558_11638</name>
</gene>
<dbReference type="InterPro" id="IPR029058">
    <property type="entry name" value="AB_hydrolase_fold"/>
</dbReference>
<dbReference type="PANTHER" id="PTHR43798">
    <property type="entry name" value="MONOACYLGLYCEROL LIPASE"/>
    <property type="match status" value="1"/>
</dbReference>
<evidence type="ECO:0000313" key="3">
    <source>
        <dbReference type="Proteomes" id="UP000199651"/>
    </source>
</evidence>
<dbReference type="InterPro" id="IPR000073">
    <property type="entry name" value="AB_hydrolase_1"/>
</dbReference>
<name>A0A1H0VYI7_9PSEU</name>
<organism evidence="2 3">
    <name type="scientific">Actinokineospora alba</name>
    <dbReference type="NCBI Taxonomy" id="504798"/>
    <lineage>
        <taxon>Bacteria</taxon>
        <taxon>Bacillati</taxon>
        <taxon>Actinomycetota</taxon>
        <taxon>Actinomycetes</taxon>
        <taxon>Pseudonocardiales</taxon>
        <taxon>Pseudonocardiaceae</taxon>
        <taxon>Actinokineospora</taxon>
    </lineage>
</organism>
<reference evidence="3" key="1">
    <citation type="submission" date="2016-10" db="EMBL/GenBank/DDBJ databases">
        <authorList>
            <person name="Varghese N."/>
            <person name="Submissions S."/>
        </authorList>
    </citation>
    <scope>NUCLEOTIDE SEQUENCE [LARGE SCALE GENOMIC DNA]</scope>
    <source>
        <strain evidence="3">IBRC-M 10655</strain>
    </source>
</reference>
<dbReference type="AlphaFoldDB" id="A0A1H0VYI7"/>
<keyword evidence="3" id="KW-1185">Reference proteome</keyword>
<accession>A0A1H0VYI7</accession>
<dbReference type="Proteomes" id="UP000199651">
    <property type="component" value="Unassembled WGS sequence"/>
</dbReference>
<dbReference type="RefSeq" id="WP_091383364.1">
    <property type="nucleotide sequence ID" value="NZ_FNDV01000016.1"/>
</dbReference>
<dbReference type="InterPro" id="IPR050266">
    <property type="entry name" value="AB_hydrolase_sf"/>
</dbReference>
<evidence type="ECO:0000259" key="1">
    <source>
        <dbReference type="Pfam" id="PF12697"/>
    </source>
</evidence>
<dbReference type="SUPFAM" id="SSF53474">
    <property type="entry name" value="alpha/beta-Hydrolases"/>
    <property type="match status" value="1"/>
</dbReference>
<dbReference type="Gene3D" id="3.40.50.1820">
    <property type="entry name" value="alpha/beta hydrolase"/>
    <property type="match status" value="1"/>
</dbReference>